<evidence type="ECO:0000256" key="6">
    <source>
        <dbReference type="ARBA" id="ARBA00022777"/>
    </source>
</evidence>
<dbReference type="GO" id="GO:0004673">
    <property type="term" value="F:protein histidine kinase activity"/>
    <property type="evidence" value="ECO:0007669"/>
    <property type="project" value="UniProtKB-EC"/>
</dbReference>
<evidence type="ECO:0000256" key="8">
    <source>
        <dbReference type="SAM" id="Coils"/>
    </source>
</evidence>
<comment type="subcellular location">
    <subcellularLocation>
        <location evidence="2">Membrane</location>
    </subcellularLocation>
</comment>
<keyword evidence="6 11" id="KW-0418">Kinase</keyword>
<keyword evidence="12" id="KW-1185">Reference proteome</keyword>
<dbReference type="RefSeq" id="WP_307407687.1">
    <property type="nucleotide sequence ID" value="NZ_JAUSUR010000003.1"/>
</dbReference>
<dbReference type="InterPro" id="IPR050351">
    <property type="entry name" value="BphY/WalK/GraS-like"/>
</dbReference>
<organism evidence="11 12">
    <name type="scientific">Breznakia pachnodae</name>
    <dbReference type="NCBI Taxonomy" id="265178"/>
    <lineage>
        <taxon>Bacteria</taxon>
        <taxon>Bacillati</taxon>
        <taxon>Bacillota</taxon>
        <taxon>Erysipelotrichia</taxon>
        <taxon>Erysipelotrichales</taxon>
        <taxon>Erysipelotrichaceae</taxon>
        <taxon>Breznakia</taxon>
    </lineage>
</organism>
<dbReference type="PRINTS" id="PR00344">
    <property type="entry name" value="BCTRLSENSOR"/>
</dbReference>
<evidence type="ECO:0000259" key="10">
    <source>
        <dbReference type="PROSITE" id="PS50109"/>
    </source>
</evidence>
<dbReference type="Gene3D" id="1.10.287.130">
    <property type="match status" value="1"/>
</dbReference>
<evidence type="ECO:0000313" key="12">
    <source>
        <dbReference type="Proteomes" id="UP001230220"/>
    </source>
</evidence>
<sequence length="367" mass="41876">MRKLYNSYNKDVIFRMVLTFVISLIITVVVGMAVRALLLFYINNIAVDYYGISYDIYHFISDYQFIIYFIVPIIVLFLLSGWIVKPAFQEVATIVKDNILFEESDKVLELPAHLKEVQDAINEVNREIQLWKYAARDAEQRKDDLIVYLAHDIRTPLASVLGYLILLDENAELSDEQRLRFIRIALQKTNRIQALVEELFEITRFNISQIELMKQDVNINIVVQQLLEELDQSFKAKNITVEIKSDAKYVVFADAEKIARALENILINAARYTPVDGKITITYYEEGVMNCVSISNTGIEISKGELSRIFDKFYRGDEARQSTTGGSGLGLAIAKNIIDAHHGIISAESNKDQTSFKVKLPKKSADV</sequence>
<dbReference type="InterPro" id="IPR004358">
    <property type="entry name" value="Sig_transdc_His_kin-like_C"/>
</dbReference>
<feature type="domain" description="Histidine kinase" evidence="10">
    <location>
        <begin position="148"/>
        <end position="364"/>
    </location>
</feature>
<dbReference type="Proteomes" id="UP001230220">
    <property type="component" value="Unassembled WGS sequence"/>
</dbReference>
<feature type="coiled-coil region" evidence="8">
    <location>
        <begin position="114"/>
        <end position="141"/>
    </location>
</feature>
<keyword evidence="4" id="KW-0597">Phosphoprotein</keyword>
<evidence type="ECO:0000256" key="7">
    <source>
        <dbReference type="ARBA" id="ARBA00023012"/>
    </source>
</evidence>
<evidence type="ECO:0000256" key="2">
    <source>
        <dbReference type="ARBA" id="ARBA00004370"/>
    </source>
</evidence>
<dbReference type="EMBL" id="JAUSUR010000003">
    <property type="protein sequence ID" value="MDQ0361179.1"/>
    <property type="molecule type" value="Genomic_DNA"/>
</dbReference>
<evidence type="ECO:0000256" key="3">
    <source>
        <dbReference type="ARBA" id="ARBA00012438"/>
    </source>
</evidence>
<dbReference type="Pfam" id="PF02518">
    <property type="entry name" value="HATPase_c"/>
    <property type="match status" value="1"/>
</dbReference>
<dbReference type="PANTHER" id="PTHR45453">
    <property type="entry name" value="PHOSPHATE REGULON SENSOR PROTEIN PHOR"/>
    <property type="match status" value="1"/>
</dbReference>
<dbReference type="InterPro" id="IPR003661">
    <property type="entry name" value="HisK_dim/P_dom"/>
</dbReference>
<evidence type="ECO:0000313" key="11">
    <source>
        <dbReference type="EMBL" id="MDQ0361179.1"/>
    </source>
</evidence>
<dbReference type="InterPro" id="IPR036890">
    <property type="entry name" value="HATPase_C_sf"/>
</dbReference>
<keyword evidence="9" id="KW-0812">Transmembrane</keyword>
<evidence type="ECO:0000256" key="5">
    <source>
        <dbReference type="ARBA" id="ARBA00022679"/>
    </source>
</evidence>
<comment type="caution">
    <text evidence="11">The sequence shown here is derived from an EMBL/GenBank/DDBJ whole genome shotgun (WGS) entry which is preliminary data.</text>
</comment>
<gene>
    <name evidence="11" type="ORF">J2S15_001926</name>
</gene>
<comment type="catalytic activity">
    <reaction evidence="1">
        <text>ATP + protein L-histidine = ADP + protein N-phospho-L-histidine.</text>
        <dbReference type="EC" id="2.7.13.3"/>
    </reaction>
</comment>
<feature type="transmembrane region" description="Helical" evidence="9">
    <location>
        <begin position="12"/>
        <end position="43"/>
    </location>
</feature>
<evidence type="ECO:0000256" key="1">
    <source>
        <dbReference type="ARBA" id="ARBA00000085"/>
    </source>
</evidence>
<dbReference type="Pfam" id="PF00512">
    <property type="entry name" value="HisKA"/>
    <property type="match status" value="1"/>
</dbReference>
<dbReference type="SUPFAM" id="SSF47384">
    <property type="entry name" value="Homodimeric domain of signal transducing histidine kinase"/>
    <property type="match status" value="1"/>
</dbReference>
<protein>
    <recommendedName>
        <fullName evidence="3">histidine kinase</fullName>
        <ecNumber evidence="3">2.7.13.3</ecNumber>
    </recommendedName>
</protein>
<accession>A0ABU0E2S3</accession>
<reference evidence="11 12" key="1">
    <citation type="submission" date="2023-07" db="EMBL/GenBank/DDBJ databases">
        <title>Genomic Encyclopedia of Type Strains, Phase IV (KMG-IV): sequencing the most valuable type-strain genomes for metagenomic binning, comparative biology and taxonomic classification.</title>
        <authorList>
            <person name="Goeker M."/>
        </authorList>
    </citation>
    <scope>NUCLEOTIDE SEQUENCE [LARGE SCALE GENOMIC DNA]</scope>
    <source>
        <strain evidence="11 12">DSM 16784</strain>
    </source>
</reference>
<dbReference type="Gene3D" id="3.30.565.10">
    <property type="entry name" value="Histidine kinase-like ATPase, C-terminal domain"/>
    <property type="match status" value="1"/>
</dbReference>
<keyword evidence="7" id="KW-0902">Two-component regulatory system</keyword>
<name>A0ABU0E2S3_9FIRM</name>
<feature type="transmembrane region" description="Helical" evidence="9">
    <location>
        <begin position="63"/>
        <end position="84"/>
    </location>
</feature>
<evidence type="ECO:0000256" key="9">
    <source>
        <dbReference type="SAM" id="Phobius"/>
    </source>
</evidence>
<dbReference type="CDD" id="cd00082">
    <property type="entry name" value="HisKA"/>
    <property type="match status" value="1"/>
</dbReference>
<dbReference type="PROSITE" id="PS50109">
    <property type="entry name" value="HIS_KIN"/>
    <property type="match status" value="1"/>
</dbReference>
<dbReference type="PANTHER" id="PTHR45453:SF1">
    <property type="entry name" value="PHOSPHATE REGULON SENSOR PROTEIN PHOR"/>
    <property type="match status" value="1"/>
</dbReference>
<evidence type="ECO:0000256" key="4">
    <source>
        <dbReference type="ARBA" id="ARBA00022553"/>
    </source>
</evidence>
<keyword evidence="9" id="KW-1133">Transmembrane helix</keyword>
<dbReference type="EC" id="2.7.13.3" evidence="3"/>
<dbReference type="InterPro" id="IPR005467">
    <property type="entry name" value="His_kinase_dom"/>
</dbReference>
<keyword evidence="5 11" id="KW-0808">Transferase</keyword>
<dbReference type="SUPFAM" id="SSF55874">
    <property type="entry name" value="ATPase domain of HSP90 chaperone/DNA topoisomerase II/histidine kinase"/>
    <property type="match status" value="1"/>
</dbReference>
<keyword evidence="8" id="KW-0175">Coiled coil</keyword>
<dbReference type="InterPro" id="IPR003594">
    <property type="entry name" value="HATPase_dom"/>
</dbReference>
<dbReference type="SMART" id="SM00388">
    <property type="entry name" value="HisKA"/>
    <property type="match status" value="1"/>
</dbReference>
<keyword evidence="9" id="KW-0472">Membrane</keyword>
<proteinExistence type="predicted"/>
<dbReference type="InterPro" id="IPR036097">
    <property type="entry name" value="HisK_dim/P_sf"/>
</dbReference>
<dbReference type="SMART" id="SM00387">
    <property type="entry name" value="HATPase_c"/>
    <property type="match status" value="1"/>
</dbReference>